<reference evidence="2" key="1">
    <citation type="submission" date="2021-02" db="EMBL/GenBank/DDBJ databases">
        <title>First Annotated Genome of the Yellow-green Alga Tribonema minus.</title>
        <authorList>
            <person name="Mahan K.M."/>
        </authorList>
    </citation>
    <scope>NUCLEOTIDE SEQUENCE</scope>
    <source>
        <strain evidence="2">UTEX B ZZ1240</strain>
    </source>
</reference>
<dbReference type="AlphaFoldDB" id="A0A835YTQ0"/>
<keyword evidence="3" id="KW-1185">Reference proteome</keyword>
<protein>
    <submittedName>
        <fullName evidence="2">Uncharacterized protein</fullName>
    </submittedName>
</protein>
<evidence type="ECO:0000313" key="2">
    <source>
        <dbReference type="EMBL" id="KAG5180884.1"/>
    </source>
</evidence>
<organism evidence="2 3">
    <name type="scientific">Tribonema minus</name>
    <dbReference type="NCBI Taxonomy" id="303371"/>
    <lineage>
        <taxon>Eukaryota</taxon>
        <taxon>Sar</taxon>
        <taxon>Stramenopiles</taxon>
        <taxon>Ochrophyta</taxon>
        <taxon>PX clade</taxon>
        <taxon>Xanthophyceae</taxon>
        <taxon>Tribonematales</taxon>
        <taxon>Tribonemataceae</taxon>
        <taxon>Tribonema</taxon>
    </lineage>
</organism>
<gene>
    <name evidence="2" type="ORF">JKP88DRAFT_256133</name>
</gene>
<feature type="non-terminal residue" evidence="2">
    <location>
        <position position="1"/>
    </location>
</feature>
<accession>A0A835YTQ0</accession>
<name>A0A835YTQ0_9STRA</name>
<dbReference type="EMBL" id="JAFCMP010000355">
    <property type="protein sequence ID" value="KAG5180884.1"/>
    <property type="molecule type" value="Genomic_DNA"/>
</dbReference>
<feature type="region of interest" description="Disordered" evidence="1">
    <location>
        <begin position="1"/>
        <end position="31"/>
    </location>
</feature>
<evidence type="ECO:0000313" key="3">
    <source>
        <dbReference type="Proteomes" id="UP000664859"/>
    </source>
</evidence>
<evidence type="ECO:0000256" key="1">
    <source>
        <dbReference type="SAM" id="MobiDB-lite"/>
    </source>
</evidence>
<sequence>AATHQLAPSPFTSSKNRRRGSRAKSTIKGNLKPSAVINKRRSMDAIEQAPSRLEHLASPDVSGALTHSIHPSAARLSMTMVTVEQQVNADDLLRGLEPEGGNAQLPNNSAGNDAAKLATPSGGTATSKHPAVIGLLLLLAMAAAAIHNVTAMCVNNKPMEWIISQTQSGRMSHLTAASAAAAAGLINSQPFNAILLATTTDGLAQGTATGGMTSYAFINGQPVTLYDIMVVPTKAPPASFQHSRPPAAERKSPQHCQTFADRHASRWLSSSPPAVTLRSAPLPSSTTPTRNLTLRGSNFICAASPQPLAYARLRQFKRRGRHPLAPQQPWHYLAWICLC</sequence>
<dbReference type="Proteomes" id="UP000664859">
    <property type="component" value="Unassembled WGS sequence"/>
</dbReference>
<comment type="caution">
    <text evidence="2">The sequence shown here is derived from an EMBL/GenBank/DDBJ whole genome shotgun (WGS) entry which is preliminary data.</text>
</comment>
<proteinExistence type="predicted"/>